<proteinExistence type="predicted"/>
<organism evidence="1 2">
    <name type="scientific">Amanita muscaria (strain Koide BX008)</name>
    <dbReference type="NCBI Taxonomy" id="946122"/>
    <lineage>
        <taxon>Eukaryota</taxon>
        <taxon>Fungi</taxon>
        <taxon>Dikarya</taxon>
        <taxon>Basidiomycota</taxon>
        <taxon>Agaricomycotina</taxon>
        <taxon>Agaricomycetes</taxon>
        <taxon>Agaricomycetidae</taxon>
        <taxon>Agaricales</taxon>
        <taxon>Pluteineae</taxon>
        <taxon>Amanitaceae</taxon>
        <taxon>Amanita</taxon>
    </lineage>
</organism>
<gene>
    <name evidence="1" type="ORF">M378DRAFT_621921</name>
</gene>
<sequence>MCGHHASRSIRPSHRARPCYCGFKAGRHMHFRLQLEGAVSNSQTVLFILYCFSSHKGRISSTVLVLVPDEDPTGSQDFCPAFPNAIDSAIW</sequence>
<evidence type="ECO:0000313" key="2">
    <source>
        <dbReference type="Proteomes" id="UP000054549"/>
    </source>
</evidence>
<dbReference type="HOGENOM" id="CLU_2426551_0_0_1"/>
<reference evidence="1 2" key="1">
    <citation type="submission" date="2014-04" db="EMBL/GenBank/DDBJ databases">
        <title>Evolutionary Origins and Diversification of the Mycorrhizal Mutualists.</title>
        <authorList>
            <consortium name="DOE Joint Genome Institute"/>
            <consortium name="Mycorrhizal Genomics Consortium"/>
            <person name="Kohler A."/>
            <person name="Kuo A."/>
            <person name="Nagy L.G."/>
            <person name="Floudas D."/>
            <person name="Copeland A."/>
            <person name="Barry K.W."/>
            <person name="Cichocki N."/>
            <person name="Veneault-Fourrey C."/>
            <person name="LaButti K."/>
            <person name="Lindquist E.A."/>
            <person name="Lipzen A."/>
            <person name="Lundell T."/>
            <person name="Morin E."/>
            <person name="Murat C."/>
            <person name="Riley R."/>
            <person name="Ohm R."/>
            <person name="Sun H."/>
            <person name="Tunlid A."/>
            <person name="Henrissat B."/>
            <person name="Grigoriev I.V."/>
            <person name="Hibbett D.S."/>
            <person name="Martin F."/>
        </authorList>
    </citation>
    <scope>NUCLEOTIDE SEQUENCE [LARGE SCALE GENOMIC DNA]</scope>
    <source>
        <strain evidence="1 2">Koide BX008</strain>
    </source>
</reference>
<dbReference type="EMBL" id="KN818224">
    <property type="protein sequence ID" value="KIL70416.1"/>
    <property type="molecule type" value="Genomic_DNA"/>
</dbReference>
<dbReference type="InParanoid" id="A0A0C2XLK5"/>
<protein>
    <submittedName>
        <fullName evidence="1">Uncharacterized protein</fullName>
    </submittedName>
</protein>
<dbReference type="AlphaFoldDB" id="A0A0C2XLK5"/>
<dbReference type="Proteomes" id="UP000054549">
    <property type="component" value="Unassembled WGS sequence"/>
</dbReference>
<keyword evidence="2" id="KW-1185">Reference proteome</keyword>
<evidence type="ECO:0000313" key="1">
    <source>
        <dbReference type="EMBL" id="KIL70416.1"/>
    </source>
</evidence>
<name>A0A0C2XLK5_AMAMK</name>
<accession>A0A0C2XLK5</accession>